<sequence>MMGCPNSISPYSLFPTAPSAPHAFSLFGQSPRETHETYEELQSVVRQSGAYGSQRKRASSMGSLRGLKKFFTGF</sequence>
<evidence type="ECO:0000313" key="1">
    <source>
        <dbReference type="EMBL" id="TFY67790.1"/>
    </source>
</evidence>
<dbReference type="Proteomes" id="UP000298327">
    <property type="component" value="Unassembled WGS sequence"/>
</dbReference>
<dbReference type="EMBL" id="SEOQ01000181">
    <property type="protein sequence ID" value="TFY67790.1"/>
    <property type="molecule type" value="Genomic_DNA"/>
</dbReference>
<organism evidence="1 2">
    <name type="scientific">Dentipellis fragilis</name>
    <dbReference type="NCBI Taxonomy" id="205917"/>
    <lineage>
        <taxon>Eukaryota</taxon>
        <taxon>Fungi</taxon>
        <taxon>Dikarya</taxon>
        <taxon>Basidiomycota</taxon>
        <taxon>Agaricomycotina</taxon>
        <taxon>Agaricomycetes</taxon>
        <taxon>Russulales</taxon>
        <taxon>Hericiaceae</taxon>
        <taxon>Dentipellis</taxon>
    </lineage>
</organism>
<reference evidence="1 2" key="1">
    <citation type="submission" date="2019-02" db="EMBL/GenBank/DDBJ databases">
        <title>Genome sequencing of the rare red list fungi Dentipellis fragilis.</title>
        <authorList>
            <person name="Buettner E."/>
            <person name="Kellner H."/>
        </authorList>
    </citation>
    <scope>NUCLEOTIDE SEQUENCE [LARGE SCALE GENOMIC DNA]</scope>
    <source>
        <strain evidence="1 2">DSM 105465</strain>
    </source>
</reference>
<dbReference type="OrthoDB" id="3152032at2759"/>
<evidence type="ECO:0000313" key="2">
    <source>
        <dbReference type="Proteomes" id="UP000298327"/>
    </source>
</evidence>
<comment type="caution">
    <text evidence="1">The sequence shown here is derived from an EMBL/GenBank/DDBJ whole genome shotgun (WGS) entry which is preliminary data.</text>
</comment>
<keyword evidence="2" id="KW-1185">Reference proteome</keyword>
<dbReference type="AlphaFoldDB" id="A0A4Y9Z189"/>
<proteinExistence type="predicted"/>
<name>A0A4Y9Z189_9AGAM</name>
<protein>
    <submittedName>
        <fullName evidence="1">Uncharacterized protein</fullName>
    </submittedName>
</protein>
<gene>
    <name evidence="1" type="ORF">EVG20_g3818</name>
</gene>
<accession>A0A4Y9Z189</accession>